<dbReference type="OrthoDB" id="3183633at2"/>
<reference evidence="2 3" key="1">
    <citation type="submission" date="2018-12" db="EMBL/GenBank/DDBJ databases">
        <title>Draft genome sequence of Embleya hyalina NBRC 13850T.</title>
        <authorList>
            <person name="Komaki H."/>
            <person name="Hosoyama A."/>
            <person name="Kimura A."/>
            <person name="Ichikawa N."/>
            <person name="Tamura T."/>
        </authorList>
    </citation>
    <scope>NUCLEOTIDE SEQUENCE [LARGE SCALE GENOMIC DNA]</scope>
    <source>
        <strain evidence="2 3">NBRC 13850</strain>
    </source>
</reference>
<gene>
    <name evidence="2" type="ORF">EHYA_01956</name>
</gene>
<dbReference type="CDD" id="cd00761">
    <property type="entry name" value="Glyco_tranf_GTA_type"/>
    <property type="match status" value="1"/>
</dbReference>
<dbReference type="GO" id="GO:0016758">
    <property type="term" value="F:hexosyltransferase activity"/>
    <property type="evidence" value="ECO:0007669"/>
    <property type="project" value="UniProtKB-ARBA"/>
</dbReference>
<evidence type="ECO:0000313" key="2">
    <source>
        <dbReference type="EMBL" id="GCD94296.1"/>
    </source>
</evidence>
<dbReference type="Gene3D" id="3.90.550.10">
    <property type="entry name" value="Spore Coat Polysaccharide Biosynthesis Protein SpsA, Chain A"/>
    <property type="match status" value="1"/>
</dbReference>
<dbReference type="PANTHER" id="PTHR22916">
    <property type="entry name" value="GLYCOSYLTRANSFERASE"/>
    <property type="match status" value="1"/>
</dbReference>
<feature type="domain" description="Glycosyltransferase 2-like" evidence="1">
    <location>
        <begin position="23"/>
        <end position="167"/>
    </location>
</feature>
<dbReference type="SUPFAM" id="SSF53448">
    <property type="entry name" value="Nucleotide-diphospho-sugar transferases"/>
    <property type="match status" value="1"/>
</dbReference>
<dbReference type="RefSeq" id="WP_126636478.1">
    <property type="nucleotide sequence ID" value="NZ_BIFH01000015.1"/>
</dbReference>
<sequence>MSPRSARVDDGVGPGSDAGSVGVVVIVYNDADRLADAVRSALAQGAIVGEVVVVDDASTDDTPAVCARLAAEDPRVRVVRRADNSGGCGTPRNDGMAAARAARIVFLDSDDVFPPGAVDALAAAADRHDAHVVAGLCVRRELPRTRDVPWQPHLFTAEVGYTNVAERPETVWDTLSVNKLYDRAFLLGHDIRFPDGAGHYEDFVFTARVYAAGPRFAVIPDHVYTWHVRREAGDPSISLRRDRIGNWLDRLDAHRQVVDILTEADEPALRAAAQTKFVEHDLRLYLRDLHKRPAEYRDPWWHAARGHLAGLDADAVRAAFPAARWAAAVLAARPEPTDLARLAELAAEPPRLIGPYATREGVAVWDDAAPEVWLTGLADLAPAELPVVVEADVLGPRGNVLDLTVHDLHGRLAEVEPSRIDVELRDRHGDEVRVLGVREGRLRAVPGAGAWTGRVTVEALHVAGLEPFAVWDVWVRVHHAAGAPIVTKVRAGRGLGRRMRPDLRNGLAFVQFHATASRSLAIRYAGGGAGIREVLGARLRRRRG</sequence>
<comment type="caution">
    <text evidence="2">The sequence shown here is derived from an EMBL/GenBank/DDBJ whole genome shotgun (WGS) entry which is preliminary data.</text>
</comment>
<dbReference type="PANTHER" id="PTHR22916:SF3">
    <property type="entry name" value="UDP-GLCNAC:BETAGAL BETA-1,3-N-ACETYLGLUCOSAMINYLTRANSFERASE-LIKE PROTEIN 1"/>
    <property type="match status" value="1"/>
</dbReference>
<evidence type="ECO:0000259" key="1">
    <source>
        <dbReference type="Pfam" id="PF00535"/>
    </source>
</evidence>
<dbReference type="InterPro" id="IPR001173">
    <property type="entry name" value="Glyco_trans_2-like"/>
</dbReference>
<accession>A0A401YI50</accession>
<keyword evidence="3" id="KW-1185">Reference proteome</keyword>
<name>A0A401YI50_9ACTN</name>
<dbReference type="InterPro" id="IPR029044">
    <property type="entry name" value="Nucleotide-diphossugar_trans"/>
</dbReference>
<evidence type="ECO:0000313" key="3">
    <source>
        <dbReference type="Proteomes" id="UP000286931"/>
    </source>
</evidence>
<dbReference type="Proteomes" id="UP000286931">
    <property type="component" value="Unassembled WGS sequence"/>
</dbReference>
<organism evidence="2 3">
    <name type="scientific">Embleya hyalina</name>
    <dbReference type="NCBI Taxonomy" id="516124"/>
    <lineage>
        <taxon>Bacteria</taxon>
        <taxon>Bacillati</taxon>
        <taxon>Actinomycetota</taxon>
        <taxon>Actinomycetes</taxon>
        <taxon>Kitasatosporales</taxon>
        <taxon>Streptomycetaceae</taxon>
        <taxon>Embleya</taxon>
    </lineage>
</organism>
<dbReference type="Pfam" id="PF00535">
    <property type="entry name" value="Glycos_transf_2"/>
    <property type="match status" value="1"/>
</dbReference>
<dbReference type="AlphaFoldDB" id="A0A401YI50"/>
<proteinExistence type="predicted"/>
<dbReference type="EMBL" id="BIFH01000015">
    <property type="protein sequence ID" value="GCD94296.1"/>
    <property type="molecule type" value="Genomic_DNA"/>
</dbReference>
<protein>
    <submittedName>
        <fullName evidence="2">Transferase</fullName>
    </submittedName>
</protein>
<keyword evidence="2" id="KW-0808">Transferase</keyword>